<dbReference type="KEGG" id="cci:CC1G_13952"/>
<gene>
    <name evidence="1" type="ORF">CC1G_13952</name>
</gene>
<comment type="caution">
    <text evidence="1">The sequence shown here is derived from an EMBL/GenBank/DDBJ whole genome shotgun (WGS) entry which is preliminary data.</text>
</comment>
<evidence type="ECO:0000313" key="1">
    <source>
        <dbReference type="EMBL" id="EFI28418.1"/>
    </source>
</evidence>
<dbReference type="InParanoid" id="D6RKY2"/>
<protein>
    <submittedName>
        <fullName evidence="1">Uncharacterized protein</fullName>
    </submittedName>
</protein>
<reference evidence="1 2" key="1">
    <citation type="journal article" date="2010" name="Proc. Natl. Acad. Sci. U.S.A.">
        <title>Insights into evolution of multicellular fungi from the assembled chromosomes of the mushroom Coprinopsis cinerea (Coprinus cinereus).</title>
        <authorList>
            <person name="Stajich J.E."/>
            <person name="Wilke S.K."/>
            <person name="Ahren D."/>
            <person name="Au C.H."/>
            <person name="Birren B.W."/>
            <person name="Borodovsky M."/>
            <person name="Burns C."/>
            <person name="Canback B."/>
            <person name="Casselton L.A."/>
            <person name="Cheng C.K."/>
            <person name="Deng J."/>
            <person name="Dietrich F.S."/>
            <person name="Fargo D.C."/>
            <person name="Farman M.L."/>
            <person name="Gathman A.C."/>
            <person name="Goldberg J."/>
            <person name="Guigo R."/>
            <person name="Hoegger P.J."/>
            <person name="Hooker J.B."/>
            <person name="Huggins A."/>
            <person name="James T.Y."/>
            <person name="Kamada T."/>
            <person name="Kilaru S."/>
            <person name="Kodira C."/>
            <person name="Kues U."/>
            <person name="Kupfer D."/>
            <person name="Kwan H.S."/>
            <person name="Lomsadze A."/>
            <person name="Li W."/>
            <person name="Lilly W.W."/>
            <person name="Ma L.J."/>
            <person name="Mackey A.J."/>
            <person name="Manning G."/>
            <person name="Martin F."/>
            <person name="Muraguchi H."/>
            <person name="Natvig D.O."/>
            <person name="Palmerini H."/>
            <person name="Ramesh M.A."/>
            <person name="Rehmeyer C.J."/>
            <person name="Roe B.A."/>
            <person name="Shenoy N."/>
            <person name="Stanke M."/>
            <person name="Ter-Hovhannisyan V."/>
            <person name="Tunlid A."/>
            <person name="Velagapudi R."/>
            <person name="Vision T.J."/>
            <person name="Zeng Q."/>
            <person name="Zolan M.E."/>
            <person name="Pukkila P.J."/>
        </authorList>
    </citation>
    <scope>NUCLEOTIDE SEQUENCE [LARGE SCALE GENOMIC DNA]</scope>
    <source>
        <strain evidence="2">Okayama-7 / 130 / ATCC MYA-4618 / FGSC 9003</strain>
    </source>
</reference>
<dbReference type="Gene3D" id="3.60.21.10">
    <property type="match status" value="1"/>
</dbReference>
<name>D6RKY2_COPC7</name>
<dbReference type="RefSeq" id="XP_002911912.1">
    <property type="nucleotide sequence ID" value="XM_002911866.1"/>
</dbReference>
<dbReference type="HOGENOM" id="CLU_1815699_0_0_1"/>
<evidence type="ECO:0000313" key="2">
    <source>
        <dbReference type="Proteomes" id="UP000001861"/>
    </source>
</evidence>
<dbReference type="InterPro" id="IPR029052">
    <property type="entry name" value="Metallo-depent_PP-like"/>
</dbReference>
<dbReference type="PANTHER" id="PTHR12905:SF0">
    <property type="entry name" value="CALCINEURIN-LIKE PHOSPHOESTERASE DOMAIN-CONTAINING PROTEIN"/>
    <property type="match status" value="1"/>
</dbReference>
<accession>D6RKY2</accession>
<dbReference type="Proteomes" id="UP000001861">
    <property type="component" value="Unassembled WGS sequence"/>
</dbReference>
<dbReference type="EMBL" id="AACS02000002">
    <property type="protein sequence ID" value="EFI28418.1"/>
    <property type="molecule type" value="Genomic_DNA"/>
</dbReference>
<dbReference type="AlphaFoldDB" id="D6RKY2"/>
<dbReference type="VEuPathDB" id="FungiDB:CC1G_13952"/>
<dbReference type="SUPFAM" id="SSF56300">
    <property type="entry name" value="Metallo-dependent phosphatases"/>
    <property type="match status" value="1"/>
</dbReference>
<organism evidence="1 2">
    <name type="scientific">Coprinopsis cinerea (strain Okayama-7 / 130 / ATCC MYA-4618 / FGSC 9003)</name>
    <name type="common">Inky cap fungus</name>
    <name type="synonym">Hormographiella aspergillata</name>
    <dbReference type="NCBI Taxonomy" id="240176"/>
    <lineage>
        <taxon>Eukaryota</taxon>
        <taxon>Fungi</taxon>
        <taxon>Dikarya</taxon>
        <taxon>Basidiomycota</taxon>
        <taxon>Agaricomycotina</taxon>
        <taxon>Agaricomycetes</taxon>
        <taxon>Agaricomycetidae</taxon>
        <taxon>Agaricales</taxon>
        <taxon>Agaricineae</taxon>
        <taxon>Psathyrellaceae</taxon>
        <taxon>Coprinopsis</taxon>
    </lineage>
</organism>
<sequence length="142" mass="15841">MASDAASPIQNLGLDPEITESLFPNDQDVQETCNLYKSDAMHEKGVYYLEHDFLRLKLPSGRTWTIYGSPSAPRYASGAFQYTNSEEAKRIYDRIPDDVDILLTHTPPHGVLDLTRKGKRAGCPSLAERLKALSSCKLHVFG</sequence>
<proteinExistence type="predicted"/>
<dbReference type="eggNOG" id="KOG3947">
    <property type="taxonomic scope" value="Eukaryota"/>
</dbReference>
<dbReference type="GeneID" id="9379063"/>
<dbReference type="OrthoDB" id="630188at2759"/>
<dbReference type="InterPro" id="IPR051693">
    <property type="entry name" value="UPF0046_metallophosphoest"/>
</dbReference>
<dbReference type="PANTHER" id="PTHR12905">
    <property type="entry name" value="METALLOPHOSPHOESTERASE"/>
    <property type="match status" value="1"/>
</dbReference>
<keyword evidence="2" id="KW-1185">Reference proteome</keyword>